<dbReference type="AlphaFoldDB" id="A0AAD6YRG6"/>
<evidence type="ECO:0000313" key="3">
    <source>
        <dbReference type="Proteomes" id="UP001219525"/>
    </source>
</evidence>
<dbReference type="PANTHER" id="PTHR37450:SF1">
    <property type="entry name" value="CIPC PROTEIN"/>
    <property type="match status" value="1"/>
</dbReference>
<proteinExistence type="predicted"/>
<comment type="caution">
    <text evidence="2">The sequence shown here is derived from an EMBL/GenBank/DDBJ whole genome shotgun (WGS) entry which is preliminary data.</text>
</comment>
<dbReference type="Pfam" id="PF12585">
    <property type="entry name" value="DUF3759"/>
    <property type="match status" value="1"/>
</dbReference>
<gene>
    <name evidence="2" type="ORF">GGX14DRAFT_628658</name>
</gene>
<sequence length="103" mass="11207">MGLFDDDSTQAQQHEQLKTHTGDLSHELLAGAAAFAASREYEKHVEKNGKPVSHADAKSLLAGFAAAFIDHEVETRGLDAFDKEKAKREAAKQTHEAVAGDYE</sequence>
<evidence type="ECO:0000313" key="2">
    <source>
        <dbReference type="EMBL" id="KAJ7227181.1"/>
    </source>
</evidence>
<keyword evidence="3" id="KW-1185">Reference proteome</keyword>
<evidence type="ECO:0000256" key="1">
    <source>
        <dbReference type="SAM" id="MobiDB-lite"/>
    </source>
</evidence>
<reference evidence="2" key="1">
    <citation type="submission" date="2023-03" db="EMBL/GenBank/DDBJ databases">
        <title>Massive genome expansion in bonnet fungi (Mycena s.s.) driven by repeated elements and novel gene families across ecological guilds.</title>
        <authorList>
            <consortium name="Lawrence Berkeley National Laboratory"/>
            <person name="Harder C.B."/>
            <person name="Miyauchi S."/>
            <person name="Viragh M."/>
            <person name="Kuo A."/>
            <person name="Thoen E."/>
            <person name="Andreopoulos B."/>
            <person name="Lu D."/>
            <person name="Skrede I."/>
            <person name="Drula E."/>
            <person name="Henrissat B."/>
            <person name="Morin E."/>
            <person name="Kohler A."/>
            <person name="Barry K."/>
            <person name="LaButti K."/>
            <person name="Morin E."/>
            <person name="Salamov A."/>
            <person name="Lipzen A."/>
            <person name="Mereny Z."/>
            <person name="Hegedus B."/>
            <person name="Baldrian P."/>
            <person name="Stursova M."/>
            <person name="Weitz H."/>
            <person name="Taylor A."/>
            <person name="Grigoriev I.V."/>
            <person name="Nagy L.G."/>
            <person name="Martin F."/>
            <person name="Kauserud H."/>
        </authorList>
    </citation>
    <scope>NUCLEOTIDE SEQUENCE</scope>
    <source>
        <strain evidence="2">9144</strain>
    </source>
</reference>
<feature type="region of interest" description="Disordered" evidence="1">
    <location>
        <begin position="1"/>
        <end position="23"/>
    </location>
</feature>
<evidence type="ECO:0008006" key="4">
    <source>
        <dbReference type="Google" id="ProtNLM"/>
    </source>
</evidence>
<dbReference type="EMBL" id="JARJCW010000003">
    <property type="protein sequence ID" value="KAJ7227181.1"/>
    <property type="molecule type" value="Genomic_DNA"/>
</dbReference>
<protein>
    <recommendedName>
        <fullName evidence="4">CipC protein</fullName>
    </recommendedName>
</protein>
<name>A0AAD6YRG6_9AGAR</name>
<dbReference type="PANTHER" id="PTHR37450">
    <property type="entry name" value="CIPC PROTEIN"/>
    <property type="match status" value="1"/>
</dbReference>
<dbReference type="InterPro" id="IPR022234">
    <property type="entry name" value="DUF3759"/>
</dbReference>
<dbReference type="Proteomes" id="UP001219525">
    <property type="component" value="Unassembled WGS sequence"/>
</dbReference>
<accession>A0AAD6YRG6</accession>
<organism evidence="2 3">
    <name type="scientific">Mycena pura</name>
    <dbReference type="NCBI Taxonomy" id="153505"/>
    <lineage>
        <taxon>Eukaryota</taxon>
        <taxon>Fungi</taxon>
        <taxon>Dikarya</taxon>
        <taxon>Basidiomycota</taxon>
        <taxon>Agaricomycotina</taxon>
        <taxon>Agaricomycetes</taxon>
        <taxon>Agaricomycetidae</taxon>
        <taxon>Agaricales</taxon>
        <taxon>Marasmiineae</taxon>
        <taxon>Mycenaceae</taxon>
        <taxon>Mycena</taxon>
    </lineage>
</organism>